<gene>
    <name evidence="3" type="ORF">PFICI_05246</name>
</gene>
<dbReference type="InParanoid" id="W3XBF2"/>
<dbReference type="PANTHER" id="PTHR38790">
    <property type="entry name" value="2EXR DOMAIN-CONTAINING PROTEIN-RELATED"/>
    <property type="match status" value="1"/>
</dbReference>
<dbReference type="EMBL" id="KI912111">
    <property type="protein sequence ID" value="ETS83370.1"/>
    <property type="molecule type" value="Genomic_DNA"/>
</dbReference>
<feature type="region of interest" description="Disordered" evidence="1">
    <location>
        <begin position="297"/>
        <end position="329"/>
    </location>
</feature>
<organism evidence="3 4">
    <name type="scientific">Pestalotiopsis fici (strain W106-1 / CGMCC3.15140)</name>
    <dbReference type="NCBI Taxonomy" id="1229662"/>
    <lineage>
        <taxon>Eukaryota</taxon>
        <taxon>Fungi</taxon>
        <taxon>Dikarya</taxon>
        <taxon>Ascomycota</taxon>
        <taxon>Pezizomycotina</taxon>
        <taxon>Sordariomycetes</taxon>
        <taxon>Xylariomycetidae</taxon>
        <taxon>Amphisphaeriales</taxon>
        <taxon>Sporocadaceae</taxon>
        <taxon>Pestalotiopsis</taxon>
    </lineage>
</organism>
<name>W3XBF2_PESFW</name>
<keyword evidence="4" id="KW-1185">Reference proteome</keyword>
<evidence type="ECO:0000313" key="3">
    <source>
        <dbReference type="EMBL" id="ETS83370.1"/>
    </source>
</evidence>
<feature type="domain" description="DUF7730" evidence="2">
    <location>
        <begin position="13"/>
        <end position="221"/>
    </location>
</feature>
<reference evidence="4" key="1">
    <citation type="journal article" date="2015" name="BMC Genomics">
        <title>Genomic and transcriptomic analysis of the endophytic fungus Pestalotiopsis fici reveals its lifestyle and high potential for synthesis of natural products.</title>
        <authorList>
            <person name="Wang X."/>
            <person name="Zhang X."/>
            <person name="Liu L."/>
            <person name="Xiang M."/>
            <person name="Wang W."/>
            <person name="Sun X."/>
            <person name="Che Y."/>
            <person name="Guo L."/>
            <person name="Liu G."/>
            <person name="Guo L."/>
            <person name="Wang C."/>
            <person name="Yin W.B."/>
            <person name="Stadler M."/>
            <person name="Zhang X."/>
            <person name="Liu X."/>
        </authorList>
    </citation>
    <scope>NUCLEOTIDE SEQUENCE [LARGE SCALE GENOMIC DNA]</scope>
    <source>
        <strain evidence="4">W106-1 / CGMCC3.15140</strain>
    </source>
</reference>
<dbReference type="RefSeq" id="XP_007832018.1">
    <property type="nucleotide sequence ID" value="XM_007833827.1"/>
</dbReference>
<protein>
    <recommendedName>
        <fullName evidence="2">DUF7730 domain-containing protein</fullName>
    </recommendedName>
</protein>
<dbReference type="eggNOG" id="ENOG502RQMU">
    <property type="taxonomic scope" value="Eukaryota"/>
</dbReference>
<dbReference type="HOGENOM" id="CLU_671037_0_0_1"/>
<proteinExistence type="predicted"/>
<sequence length="410" mass="46709">MTEFTTSRECADTQSQSSFFGLLPREVRDMIYAHLWEASKSRQHVFQREGGSLTHYACTRPRDSSDERNEKFEKFWHRYRDQNPGSTVRDAIWAQRISSTWNEHWCCEEAMLKAEAGVKESKKSTRSIFLSCLLACKQMHHEAGPSLYSHITFILTTLPASHRFFVTNPSPHLKHARSLELSLNVPYAALHNYNENNNRQQHAATLRPNAWADVCIALSNLCLEDSNSSGDGSTGVNVTLRSVALRLDLVEDDRFWWEVRESSALSPIHGPLRARLALQLPELTVDVDRMRMFQYESSISSNPTTPSESASGNWGEAEDDQGRGNVGSDNQPFLVYPLPSYLRSCSGSNVKKRLISDFQSLKRYSRRRWTTTDSLDDGIEARLEFFSPREHAPEALVHRMTGLFRGMLMG</sequence>
<dbReference type="AlphaFoldDB" id="W3XBF2"/>
<evidence type="ECO:0000313" key="4">
    <source>
        <dbReference type="Proteomes" id="UP000030651"/>
    </source>
</evidence>
<dbReference type="InterPro" id="IPR056632">
    <property type="entry name" value="DUF7730"/>
</dbReference>
<dbReference type="KEGG" id="pfy:PFICI_05246"/>
<dbReference type="Proteomes" id="UP000030651">
    <property type="component" value="Unassembled WGS sequence"/>
</dbReference>
<dbReference type="GeneID" id="19270259"/>
<accession>W3XBF2</accession>
<evidence type="ECO:0000259" key="2">
    <source>
        <dbReference type="Pfam" id="PF24864"/>
    </source>
</evidence>
<feature type="compositionally biased region" description="Polar residues" evidence="1">
    <location>
        <begin position="297"/>
        <end position="312"/>
    </location>
</feature>
<evidence type="ECO:0000256" key="1">
    <source>
        <dbReference type="SAM" id="MobiDB-lite"/>
    </source>
</evidence>
<dbReference type="Pfam" id="PF24864">
    <property type="entry name" value="DUF7730"/>
    <property type="match status" value="1"/>
</dbReference>
<dbReference type="OrthoDB" id="4757095at2759"/>